<protein>
    <submittedName>
        <fullName evidence="1">Uncharacterized protein</fullName>
    </submittedName>
</protein>
<reference evidence="2" key="1">
    <citation type="journal article" date="2014" name="Nat. Genet.">
        <title>Genome of the human hookworm Necator americanus.</title>
        <authorList>
            <person name="Tang Y.T."/>
            <person name="Gao X."/>
            <person name="Rosa B.A."/>
            <person name="Abubucker S."/>
            <person name="Hallsworth-Pepin K."/>
            <person name="Martin J."/>
            <person name="Tyagi R."/>
            <person name="Heizer E."/>
            <person name="Zhang X."/>
            <person name="Bhonagiri-Palsikar V."/>
            <person name="Minx P."/>
            <person name="Warren W.C."/>
            <person name="Wang Q."/>
            <person name="Zhan B."/>
            <person name="Hotez P.J."/>
            <person name="Sternberg P.W."/>
            <person name="Dougall A."/>
            <person name="Gaze S.T."/>
            <person name="Mulvenna J."/>
            <person name="Sotillo J."/>
            <person name="Ranganathan S."/>
            <person name="Rabelo E.M."/>
            <person name="Wilson R.K."/>
            <person name="Felgner P.L."/>
            <person name="Bethony J."/>
            <person name="Hawdon J.M."/>
            <person name="Gasser R.B."/>
            <person name="Loukas A."/>
            <person name="Mitreva M."/>
        </authorList>
    </citation>
    <scope>NUCLEOTIDE SEQUENCE [LARGE SCALE GENOMIC DNA]</scope>
</reference>
<dbReference type="OrthoDB" id="10264848at2759"/>
<dbReference type="Proteomes" id="UP000053676">
    <property type="component" value="Unassembled WGS sequence"/>
</dbReference>
<proteinExistence type="predicted"/>
<evidence type="ECO:0000313" key="1">
    <source>
        <dbReference type="EMBL" id="ETN77928.1"/>
    </source>
</evidence>
<feature type="non-terminal residue" evidence="1">
    <location>
        <position position="103"/>
    </location>
</feature>
<evidence type="ECO:0000313" key="2">
    <source>
        <dbReference type="Proteomes" id="UP000053676"/>
    </source>
</evidence>
<gene>
    <name evidence="1" type="ORF">NECAME_10712</name>
</gene>
<dbReference type="KEGG" id="nai:NECAME_10712"/>
<feature type="non-terminal residue" evidence="1">
    <location>
        <position position="1"/>
    </location>
</feature>
<dbReference type="EMBL" id="KI660142">
    <property type="protein sequence ID" value="ETN77928.1"/>
    <property type="molecule type" value="Genomic_DNA"/>
</dbReference>
<accession>W2T7T3</accession>
<dbReference type="AlphaFoldDB" id="W2T7T3"/>
<keyword evidence="2" id="KW-1185">Reference proteome</keyword>
<name>W2T7T3_NECAM</name>
<sequence>GLIGSLLSRPLPSFNSIFTSILSESHRTRELFRRTYFMGSLAEVNTLVSILHSSAVSKVSSDGIRAELNELCSRLPRSFSTNVSILDLAETPVVLTSNSHVHQ</sequence>
<organism evidence="1 2">
    <name type="scientific">Necator americanus</name>
    <name type="common">Human hookworm</name>
    <dbReference type="NCBI Taxonomy" id="51031"/>
    <lineage>
        <taxon>Eukaryota</taxon>
        <taxon>Metazoa</taxon>
        <taxon>Ecdysozoa</taxon>
        <taxon>Nematoda</taxon>
        <taxon>Chromadorea</taxon>
        <taxon>Rhabditida</taxon>
        <taxon>Rhabditina</taxon>
        <taxon>Rhabditomorpha</taxon>
        <taxon>Strongyloidea</taxon>
        <taxon>Ancylostomatidae</taxon>
        <taxon>Bunostominae</taxon>
        <taxon>Necator</taxon>
    </lineage>
</organism>